<dbReference type="WBParaSite" id="PSU_v2.g13566.t1">
    <property type="protein sequence ID" value="PSU_v2.g13566.t1"/>
    <property type="gene ID" value="PSU_v2.g13566"/>
</dbReference>
<name>A0A914Y462_9BILA</name>
<evidence type="ECO:0000313" key="2">
    <source>
        <dbReference type="WBParaSite" id="PSU_v2.g13566.t1"/>
    </source>
</evidence>
<dbReference type="InterPro" id="IPR027417">
    <property type="entry name" value="P-loop_NTPase"/>
</dbReference>
<protein>
    <submittedName>
        <fullName evidence="2">Helicase C-terminal domain-containing protein</fullName>
    </submittedName>
</protein>
<dbReference type="SUPFAM" id="SSF52540">
    <property type="entry name" value="P-loop containing nucleoside triphosphate hydrolases"/>
    <property type="match status" value="1"/>
</dbReference>
<accession>A0A914Y462</accession>
<sequence length="106" mass="11983">MLHNPVLGTYKIVKGHKNEDWDLNELDSSNELKIFVVTEVEGANFPDVGLVIDCGMHKKHSEYSAAGKYKLQQFFGNEGTVLQRMGRTGRTCDGFYVLMLAVTHYE</sequence>
<dbReference type="AlphaFoldDB" id="A0A914Y462"/>
<organism evidence="1 2">
    <name type="scientific">Panagrolaimus superbus</name>
    <dbReference type="NCBI Taxonomy" id="310955"/>
    <lineage>
        <taxon>Eukaryota</taxon>
        <taxon>Metazoa</taxon>
        <taxon>Ecdysozoa</taxon>
        <taxon>Nematoda</taxon>
        <taxon>Chromadorea</taxon>
        <taxon>Rhabditida</taxon>
        <taxon>Tylenchina</taxon>
        <taxon>Panagrolaimomorpha</taxon>
        <taxon>Panagrolaimoidea</taxon>
        <taxon>Panagrolaimidae</taxon>
        <taxon>Panagrolaimus</taxon>
    </lineage>
</organism>
<keyword evidence="1" id="KW-1185">Reference proteome</keyword>
<dbReference type="Gene3D" id="3.40.50.300">
    <property type="entry name" value="P-loop containing nucleotide triphosphate hydrolases"/>
    <property type="match status" value="1"/>
</dbReference>
<dbReference type="Proteomes" id="UP000887577">
    <property type="component" value="Unplaced"/>
</dbReference>
<proteinExistence type="predicted"/>
<evidence type="ECO:0000313" key="1">
    <source>
        <dbReference type="Proteomes" id="UP000887577"/>
    </source>
</evidence>
<reference evidence="2" key="1">
    <citation type="submission" date="2022-11" db="UniProtKB">
        <authorList>
            <consortium name="WormBaseParasite"/>
        </authorList>
    </citation>
    <scope>IDENTIFICATION</scope>
</reference>